<dbReference type="EMBL" id="JNGW01000084">
    <property type="protein sequence ID" value="KDR51962.1"/>
    <property type="molecule type" value="Genomic_DNA"/>
</dbReference>
<dbReference type="Proteomes" id="UP000027442">
    <property type="component" value="Unassembled WGS sequence"/>
</dbReference>
<evidence type="ECO:0000313" key="1">
    <source>
        <dbReference type="EMBL" id="KDR51962.1"/>
    </source>
</evidence>
<accession>A0A069QGZ6</accession>
<sequence>MIKDFSEDCCLVFMATKKLHKKVNCEVSLLVQWLSYCYHFACEIALNVARMGVFDLHYTLFAQL</sequence>
<dbReference type="HOGENOM" id="CLU_2864083_0_0_10"/>
<organism evidence="1 2">
    <name type="scientific">Hoylesella loescheii DSM 19665 = JCM 12249 = ATCC 15930</name>
    <dbReference type="NCBI Taxonomy" id="1122985"/>
    <lineage>
        <taxon>Bacteria</taxon>
        <taxon>Pseudomonadati</taxon>
        <taxon>Bacteroidota</taxon>
        <taxon>Bacteroidia</taxon>
        <taxon>Bacteroidales</taxon>
        <taxon>Prevotellaceae</taxon>
        <taxon>Hoylesella</taxon>
    </lineage>
</organism>
<comment type="caution">
    <text evidence="1">The sequence shown here is derived from an EMBL/GenBank/DDBJ whole genome shotgun (WGS) entry which is preliminary data.</text>
</comment>
<dbReference type="AlphaFoldDB" id="A0A069QGZ6"/>
<name>A0A069QGZ6_HOYLO</name>
<keyword evidence="2" id="KW-1185">Reference proteome</keyword>
<evidence type="ECO:0000313" key="2">
    <source>
        <dbReference type="Proteomes" id="UP000027442"/>
    </source>
</evidence>
<reference evidence="1 2" key="1">
    <citation type="submission" date="2013-08" db="EMBL/GenBank/DDBJ databases">
        <authorList>
            <person name="Weinstock G."/>
            <person name="Sodergren E."/>
            <person name="Wylie T."/>
            <person name="Fulton L."/>
            <person name="Fulton R."/>
            <person name="Fronick C."/>
            <person name="O'Laughlin M."/>
            <person name="Godfrey J."/>
            <person name="Miner T."/>
            <person name="Herter B."/>
            <person name="Appelbaum E."/>
            <person name="Cordes M."/>
            <person name="Lek S."/>
            <person name="Wollam A."/>
            <person name="Pepin K.H."/>
            <person name="Palsikar V.B."/>
            <person name="Mitreva M."/>
            <person name="Wilson R.K."/>
        </authorList>
    </citation>
    <scope>NUCLEOTIDE SEQUENCE [LARGE SCALE GENOMIC DNA]</scope>
    <source>
        <strain evidence="1 2">ATCC 15930</strain>
    </source>
</reference>
<protein>
    <submittedName>
        <fullName evidence="1">Uncharacterized protein</fullName>
    </submittedName>
</protein>
<proteinExistence type="predicted"/>
<gene>
    <name evidence="1" type="ORF">HMPREF1991_01929</name>
</gene>